<dbReference type="Proteomes" id="UP000183200">
    <property type="component" value="Unassembled WGS sequence"/>
</dbReference>
<dbReference type="AlphaFoldDB" id="A0A1H0CL88"/>
<organism evidence="4 5">
    <name type="scientific">Pedobacter steynii</name>
    <dbReference type="NCBI Taxonomy" id="430522"/>
    <lineage>
        <taxon>Bacteria</taxon>
        <taxon>Pseudomonadati</taxon>
        <taxon>Bacteroidota</taxon>
        <taxon>Sphingobacteriia</taxon>
        <taxon>Sphingobacteriales</taxon>
        <taxon>Sphingobacteriaceae</taxon>
        <taxon>Pedobacter</taxon>
    </lineage>
</organism>
<feature type="transmembrane region" description="Helical" evidence="1">
    <location>
        <begin position="72"/>
        <end position="90"/>
    </location>
</feature>
<dbReference type="FunFam" id="2.60.120.1440:FF:000001">
    <property type="entry name" value="Putative anti-sigma factor"/>
    <property type="match status" value="1"/>
</dbReference>
<keyword evidence="1" id="KW-0812">Transmembrane</keyword>
<dbReference type="OrthoDB" id="1099963at2"/>
<dbReference type="Pfam" id="PF04773">
    <property type="entry name" value="FecR"/>
    <property type="match status" value="1"/>
</dbReference>
<dbReference type="Pfam" id="PF16344">
    <property type="entry name" value="FecR_C"/>
    <property type="match status" value="1"/>
</dbReference>
<evidence type="ECO:0000256" key="1">
    <source>
        <dbReference type="SAM" id="Phobius"/>
    </source>
</evidence>
<proteinExistence type="predicted"/>
<dbReference type="PANTHER" id="PTHR30273:SF2">
    <property type="entry name" value="PROTEIN FECR"/>
    <property type="match status" value="1"/>
</dbReference>
<name>A0A1H0CL88_9SPHI</name>
<protein>
    <submittedName>
        <fullName evidence="4">FecR protein</fullName>
    </submittedName>
</protein>
<evidence type="ECO:0000313" key="5">
    <source>
        <dbReference type="Proteomes" id="UP000183200"/>
    </source>
</evidence>
<dbReference type="InterPro" id="IPR012373">
    <property type="entry name" value="Ferrdict_sens_TM"/>
</dbReference>
<keyword evidence="5" id="KW-1185">Reference proteome</keyword>
<feature type="domain" description="FecR protein" evidence="2">
    <location>
        <begin position="170"/>
        <end position="265"/>
    </location>
</feature>
<dbReference type="GO" id="GO:0016989">
    <property type="term" value="F:sigma factor antagonist activity"/>
    <property type="evidence" value="ECO:0007669"/>
    <property type="project" value="TreeGrafter"/>
</dbReference>
<dbReference type="Gene3D" id="2.60.120.1440">
    <property type="match status" value="1"/>
</dbReference>
<evidence type="ECO:0000259" key="3">
    <source>
        <dbReference type="Pfam" id="PF16344"/>
    </source>
</evidence>
<sequence length="378" mass="42814">MKNKSAEALLFKYNNGTASEEEIAWVESWYLKFEDKIQDIDPEQIKADELESWSLLQLQLVEKTPFKRWKTIGIAATIILVAAAGLVFYTNKEVKLPDKSSRAYAYHNDLPPGQDKAILTLSSGKKIVLVKATEGTIAEQNGIIITKTNQGELRYGMNAISLDHRPIYNTLETPKGGQYRLILPDGTKVWLNAASSLKYPVSFLQAERTVSLDGEAYFEVKENKDRPFIVHTRLQNVEVLGTHFNINSYDDDPQTKTTLLKGRVKVSSTKHSASKILNPGDQAIQNSSQLYVKTVDAEESVAWKNGYFQFKDEQIGSIMRKIARWYDVEIEYKKGVNKNETFSGTISRFDHVSKVLEKLELTKAVHFQIEGRTISVQK</sequence>
<accession>A0A1H0CL88</accession>
<dbReference type="EMBL" id="FNGY01000008">
    <property type="protein sequence ID" value="SDN58639.1"/>
    <property type="molecule type" value="Genomic_DNA"/>
</dbReference>
<dbReference type="RefSeq" id="WP_074611108.1">
    <property type="nucleotide sequence ID" value="NZ_FNGY01000008.1"/>
</dbReference>
<reference evidence="5" key="1">
    <citation type="submission" date="2016-10" db="EMBL/GenBank/DDBJ databases">
        <authorList>
            <person name="Varghese N."/>
            <person name="Submissions S."/>
        </authorList>
    </citation>
    <scope>NUCLEOTIDE SEQUENCE [LARGE SCALE GENOMIC DNA]</scope>
    <source>
        <strain evidence="5">DSM 19110</strain>
    </source>
</reference>
<dbReference type="PANTHER" id="PTHR30273">
    <property type="entry name" value="PERIPLASMIC SIGNAL SENSOR AND SIGMA FACTOR ACTIVATOR FECR-RELATED"/>
    <property type="match status" value="1"/>
</dbReference>
<dbReference type="InterPro" id="IPR032508">
    <property type="entry name" value="FecR_C"/>
</dbReference>
<evidence type="ECO:0000313" key="4">
    <source>
        <dbReference type="EMBL" id="SDN58639.1"/>
    </source>
</evidence>
<dbReference type="InterPro" id="IPR006860">
    <property type="entry name" value="FecR"/>
</dbReference>
<feature type="domain" description="Protein FecR C-terminal" evidence="3">
    <location>
        <begin position="307"/>
        <end position="375"/>
    </location>
</feature>
<keyword evidence="1" id="KW-1133">Transmembrane helix</keyword>
<evidence type="ECO:0000259" key="2">
    <source>
        <dbReference type="Pfam" id="PF04773"/>
    </source>
</evidence>
<gene>
    <name evidence="4" type="ORF">SAMN05421820_108152</name>
</gene>
<keyword evidence="1" id="KW-0472">Membrane</keyword>
<dbReference type="Gene3D" id="3.55.50.30">
    <property type="match status" value="1"/>
</dbReference>